<feature type="compositionally biased region" description="Gly residues" evidence="1">
    <location>
        <begin position="100"/>
        <end position="112"/>
    </location>
</feature>
<dbReference type="EMBL" id="GL378338">
    <property type="protein sequence ID" value="EFJ48860.1"/>
    <property type="molecule type" value="Genomic_DNA"/>
</dbReference>
<proteinExistence type="predicted"/>
<evidence type="ECO:0000313" key="2">
    <source>
        <dbReference type="EMBL" id="EFJ48860.1"/>
    </source>
</evidence>
<dbReference type="KEGG" id="vcn:VOLCADRAFT_117481"/>
<protein>
    <submittedName>
        <fullName evidence="2">Uncharacterized protein</fullName>
    </submittedName>
</protein>
<dbReference type="InParanoid" id="D8TUP6"/>
<feature type="region of interest" description="Disordered" evidence="1">
    <location>
        <begin position="303"/>
        <end position="323"/>
    </location>
</feature>
<feature type="region of interest" description="Disordered" evidence="1">
    <location>
        <begin position="200"/>
        <end position="220"/>
    </location>
</feature>
<gene>
    <name evidence="2" type="ORF">VOLCADRAFT_117481</name>
</gene>
<dbReference type="AlphaFoldDB" id="D8TUP6"/>
<keyword evidence="3" id="KW-1185">Reference proteome</keyword>
<feature type="compositionally biased region" description="Polar residues" evidence="1">
    <location>
        <begin position="307"/>
        <end position="318"/>
    </location>
</feature>
<reference evidence="2 3" key="1">
    <citation type="journal article" date="2010" name="Science">
        <title>Genomic analysis of organismal complexity in the multicellular green alga Volvox carteri.</title>
        <authorList>
            <person name="Prochnik S.E."/>
            <person name="Umen J."/>
            <person name="Nedelcu A.M."/>
            <person name="Hallmann A."/>
            <person name="Miller S.M."/>
            <person name="Nishii I."/>
            <person name="Ferris P."/>
            <person name="Kuo A."/>
            <person name="Mitros T."/>
            <person name="Fritz-Laylin L.K."/>
            <person name="Hellsten U."/>
            <person name="Chapman J."/>
            <person name="Simakov O."/>
            <person name="Rensing S.A."/>
            <person name="Terry A."/>
            <person name="Pangilinan J."/>
            <person name="Kapitonov V."/>
            <person name="Jurka J."/>
            <person name="Salamov A."/>
            <person name="Shapiro H."/>
            <person name="Schmutz J."/>
            <person name="Grimwood J."/>
            <person name="Lindquist E."/>
            <person name="Lucas S."/>
            <person name="Grigoriev I.V."/>
            <person name="Schmitt R."/>
            <person name="Kirk D."/>
            <person name="Rokhsar D.S."/>
        </authorList>
    </citation>
    <scope>NUCLEOTIDE SEQUENCE [LARGE SCALE GENOMIC DNA]</scope>
    <source>
        <strain evidence="3">f. Nagariensis / Eve</strain>
    </source>
</reference>
<name>D8TUP6_VOLCA</name>
<dbReference type="RefSeq" id="XP_002950192.1">
    <property type="nucleotide sequence ID" value="XM_002950146.1"/>
</dbReference>
<evidence type="ECO:0000256" key="1">
    <source>
        <dbReference type="SAM" id="MobiDB-lite"/>
    </source>
</evidence>
<dbReference type="GeneID" id="9619472"/>
<evidence type="ECO:0000313" key="3">
    <source>
        <dbReference type="Proteomes" id="UP000001058"/>
    </source>
</evidence>
<dbReference type="OrthoDB" id="541698at2759"/>
<organism evidence="3">
    <name type="scientific">Volvox carteri f. nagariensis</name>
    <dbReference type="NCBI Taxonomy" id="3068"/>
    <lineage>
        <taxon>Eukaryota</taxon>
        <taxon>Viridiplantae</taxon>
        <taxon>Chlorophyta</taxon>
        <taxon>core chlorophytes</taxon>
        <taxon>Chlorophyceae</taxon>
        <taxon>CS clade</taxon>
        <taxon>Chlamydomonadales</taxon>
        <taxon>Volvocaceae</taxon>
        <taxon>Volvox</taxon>
    </lineage>
</organism>
<feature type="region of interest" description="Disordered" evidence="1">
    <location>
        <begin position="158"/>
        <end position="185"/>
    </location>
</feature>
<dbReference type="Proteomes" id="UP000001058">
    <property type="component" value="Unassembled WGS sequence"/>
</dbReference>
<accession>D8TUP6</accession>
<sequence length="634" mass="62011">MTTYTVNLTGAAGSQVEREVRRLAGLTSAFTRPSAAAAAASANDTANTAQGASFDTVEEMGAASPGSGAGAGGEVDAICSGGGGGSLAQPSPRPSFFGGSVRGGGGGGGTAAGRGPIRPAFGAAAASSTGSGDACRPSVNGDVASVRHSVELADVTSIPSSSNMNIPGLEGRQGTGRQGRRPSLPQAFLGADGAVAAATAAATSAPPHGSSGSLSLSSVIPSSSSQLLSGQLGLMRDRKASRHNMLLDGCSPPPTPPPPTTTTMTGGLTCPATPGGGGGGIGAATAGASASSPVIKLPTLPSATPGRAQSGSQIADPSTSPPPRRIHATIVSASTVTPAAIAVVALSPFTSAAPSATIGGGGGGGYPLALTDSRPGSSRLVLARGYTTNILTVPDRRSSVENIDLGAAVTVGSSGGGGGGRWFQQDADDMEAMLSGNDELLERLMVAGMSYGSGSGAPLVAGGVGGGAGSRVFSGCGAGDSGGSGGGEPAGGRLLPRLADVSSSSVGGPQDRATAQLQELWRVQASVEDQLNRERLAMAAGRGARKASVLEDVAGQHQPRWQVSYNVDAPVTHAKLGTVDASRRSELDRAHLTKLVKEQKAAAGGQQHPGPVVPAAAVSPVVARARRLSTVLVA</sequence>
<feature type="region of interest" description="Disordered" evidence="1">
    <location>
        <begin position="81"/>
        <end position="115"/>
    </location>
</feature>